<reference evidence="7 8" key="1">
    <citation type="submission" date="2019-03" db="EMBL/GenBank/DDBJ databases">
        <title>Genomic Encyclopedia of Type Strains, Phase IV (KMG-IV): sequencing the most valuable type-strain genomes for metagenomic binning, comparative biology and taxonomic classification.</title>
        <authorList>
            <person name="Goeker M."/>
        </authorList>
    </citation>
    <scope>NUCLEOTIDE SEQUENCE [LARGE SCALE GENOMIC DNA]</scope>
    <source>
        <strain evidence="7 8">DSM 13587</strain>
    </source>
</reference>
<dbReference type="PANTHER" id="PTHR42792:SF2">
    <property type="entry name" value="FLAGELLIN"/>
    <property type="match status" value="1"/>
</dbReference>
<dbReference type="AlphaFoldDB" id="A0A4R3N1N6"/>
<organism evidence="7 8">
    <name type="scientific">Thiobaca trueperi</name>
    <dbReference type="NCBI Taxonomy" id="127458"/>
    <lineage>
        <taxon>Bacteria</taxon>
        <taxon>Pseudomonadati</taxon>
        <taxon>Pseudomonadota</taxon>
        <taxon>Gammaproteobacteria</taxon>
        <taxon>Chromatiales</taxon>
        <taxon>Chromatiaceae</taxon>
        <taxon>Thiobaca</taxon>
    </lineage>
</organism>
<dbReference type="Gene3D" id="6.10.10.10">
    <property type="entry name" value="Flagellar export chaperone, C-terminal domain"/>
    <property type="match status" value="1"/>
</dbReference>
<accession>A0A4R3N1N6</accession>
<sequence>MLINNNNVVALGGAQNALNRSQGALETTQERLTSGQRVNRAADDAAGLALINQFAAQITGNAQGGRNLSDGISMVQTAEAGVSQVSEAVQRIRDLAVQSSSGTLSDSDRAALQTETGALQDQITQTIEGTAFNGTQLLGKNGELAIQAGAKAGDSLSVNTHDVQGQLNAFGFDSIDLSTSAGAASALKVLDQSSDYLSGIQGEFGATQNRFDAGIQNLTQSNLNTAAAQSRIQDTDYALEAAAQARNQLRNEANIAMISQASRISSQFVSQLLA</sequence>
<name>A0A4R3N1N6_9GAMM</name>
<evidence type="ECO:0000259" key="5">
    <source>
        <dbReference type="Pfam" id="PF00669"/>
    </source>
</evidence>
<dbReference type="RefSeq" id="WP_132976083.1">
    <property type="nucleotide sequence ID" value="NZ_SMAO01000002.1"/>
</dbReference>
<dbReference type="GO" id="GO:0009288">
    <property type="term" value="C:bacterial-type flagellum"/>
    <property type="evidence" value="ECO:0007669"/>
    <property type="project" value="UniProtKB-SubCell"/>
</dbReference>
<protein>
    <recommendedName>
        <fullName evidence="4">Flagellin</fullName>
    </recommendedName>
</protein>
<keyword evidence="7" id="KW-0969">Cilium</keyword>
<evidence type="ECO:0000313" key="8">
    <source>
        <dbReference type="Proteomes" id="UP000295717"/>
    </source>
</evidence>
<evidence type="ECO:0000256" key="3">
    <source>
        <dbReference type="ARBA" id="ARBA00023143"/>
    </source>
</evidence>
<keyword evidence="2 4" id="KW-0964">Secreted</keyword>
<evidence type="ECO:0000259" key="6">
    <source>
        <dbReference type="Pfam" id="PF00700"/>
    </source>
</evidence>
<dbReference type="EMBL" id="SMAO01000002">
    <property type="protein sequence ID" value="TCT22960.1"/>
    <property type="molecule type" value="Genomic_DNA"/>
</dbReference>
<keyword evidence="7" id="KW-0282">Flagellum</keyword>
<keyword evidence="3 4" id="KW-0975">Bacterial flagellum</keyword>
<dbReference type="GO" id="GO:0005576">
    <property type="term" value="C:extracellular region"/>
    <property type="evidence" value="ECO:0007669"/>
    <property type="project" value="UniProtKB-SubCell"/>
</dbReference>
<feature type="domain" description="Flagellin C-terminal" evidence="6">
    <location>
        <begin position="188"/>
        <end position="271"/>
    </location>
</feature>
<dbReference type="SUPFAM" id="SSF64518">
    <property type="entry name" value="Phase 1 flagellin"/>
    <property type="match status" value="1"/>
</dbReference>
<dbReference type="InterPro" id="IPR042187">
    <property type="entry name" value="Flagellin_C_sub2"/>
</dbReference>
<dbReference type="GO" id="GO:0005198">
    <property type="term" value="F:structural molecule activity"/>
    <property type="evidence" value="ECO:0007669"/>
    <property type="project" value="UniProtKB-UniRule"/>
</dbReference>
<dbReference type="Gene3D" id="1.20.1330.10">
    <property type="entry name" value="f41 fragment of flagellin, N-terminal domain"/>
    <property type="match status" value="2"/>
</dbReference>
<evidence type="ECO:0000313" key="7">
    <source>
        <dbReference type="EMBL" id="TCT22960.1"/>
    </source>
</evidence>
<dbReference type="InterPro" id="IPR001029">
    <property type="entry name" value="Flagellin_N"/>
</dbReference>
<comment type="caution">
    <text evidence="7">The sequence shown here is derived from an EMBL/GenBank/DDBJ whole genome shotgun (WGS) entry which is preliminary data.</text>
</comment>
<evidence type="ECO:0000256" key="1">
    <source>
        <dbReference type="ARBA" id="ARBA00005709"/>
    </source>
</evidence>
<proteinExistence type="inferred from homology"/>
<dbReference type="Pfam" id="PF00669">
    <property type="entry name" value="Flagellin_N"/>
    <property type="match status" value="1"/>
</dbReference>
<dbReference type="PANTHER" id="PTHR42792">
    <property type="entry name" value="FLAGELLIN"/>
    <property type="match status" value="1"/>
</dbReference>
<dbReference type="PRINTS" id="PR00207">
    <property type="entry name" value="FLAGELLIN"/>
</dbReference>
<evidence type="ECO:0000256" key="2">
    <source>
        <dbReference type="ARBA" id="ARBA00022525"/>
    </source>
</evidence>
<comment type="similarity">
    <text evidence="1 4">Belongs to the bacterial flagellin family.</text>
</comment>
<feature type="domain" description="Flagellin N-terminal" evidence="5">
    <location>
        <begin position="6"/>
        <end position="140"/>
    </location>
</feature>
<dbReference type="Pfam" id="PF00700">
    <property type="entry name" value="Flagellin_C"/>
    <property type="match status" value="1"/>
</dbReference>
<dbReference type="InterPro" id="IPR046358">
    <property type="entry name" value="Flagellin_C"/>
</dbReference>
<dbReference type="InterPro" id="IPR001492">
    <property type="entry name" value="Flagellin"/>
</dbReference>
<gene>
    <name evidence="7" type="ORF">EDC35_102291</name>
</gene>
<keyword evidence="7" id="KW-0966">Cell projection</keyword>
<dbReference type="OrthoDB" id="9796789at2"/>
<evidence type="ECO:0000256" key="4">
    <source>
        <dbReference type="RuleBase" id="RU362073"/>
    </source>
</evidence>
<keyword evidence="8" id="KW-1185">Reference proteome</keyword>
<dbReference type="Proteomes" id="UP000295717">
    <property type="component" value="Unassembled WGS sequence"/>
</dbReference>
<comment type="function">
    <text evidence="4">Flagellin is the subunit protein which polymerizes to form the filaments of bacterial flagella.</text>
</comment>
<comment type="subcellular location">
    <subcellularLocation>
        <location evidence="4">Secreted</location>
    </subcellularLocation>
    <subcellularLocation>
        <location evidence="4">Bacterial flagellum</location>
    </subcellularLocation>
</comment>